<comment type="caution">
    <text evidence="3">The sequence shown here is derived from an EMBL/GenBank/DDBJ whole genome shotgun (WGS) entry which is preliminary data.</text>
</comment>
<evidence type="ECO:0000256" key="1">
    <source>
        <dbReference type="ARBA" id="ARBA00006226"/>
    </source>
</evidence>
<organism evidence="3">
    <name type="scientific">Geobacter metallireducens</name>
    <dbReference type="NCBI Taxonomy" id="28232"/>
    <lineage>
        <taxon>Bacteria</taxon>
        <taxon>Pseudomonadati</taxon>
        <taxon>Thermodesulfobacteriota</taxon>
        <taxon>Desulfuromonadia</taxon>
        <taxon>Geobacterales</taxon>
        <taxon>Geobacteraceae</taxon>
        <taxon>Geobacter</taxon>
    </lineage>
</organism>
<dbReference type="InterPro" id="IPR051803">
    <property type="entry name" value="TA_system_RelE-like_toxin"/>
</dbReference>
<name>A0A831XG01_GEOME</name>
<evidence type="ECO:0000256" key="2">
    <source>
        <dbReference type="ARBA" id="ARBA00022649"/>
    </source>
</evidence>
<dbReference type="PANTHER" id="PTHR33755">
    <property type="entry name" value="TOXIN PARE1-RELATED"/>
    <property type="match status" value="1"/>
</dbReference>
<dbReference type="InterPro" id="IPR035093">
    <property type="entry name" value="RelE/ParE_toxin_dom_sf"/>
</dbReference>
<accession>A0A831XG01</accession>
<dbReference type="InterPro" id="IPR007712">
    <property type="entry name" value="RelE/ParE_toxin"/>
</dbReference>
<sequence>MAQIVWTEKASSHLQAIHEYIAHDSPVYAERFVRSLVKATVKLQDAPHCGRIVPEFNDPNLREVVFRNYRIVYSVANPSVLQVLAIVHGARDFVPAFSTEWDIS</sequence>
<proteinExistence type="inferred from homology"/>
<protein>
    <submittedName>
        <fullName evidence="3">Type II toxin-antitoxin system RelE/ParE family toxin</fullName>
    </submittedName>
</protein>
<dbReference type="Pfam" id="PF05016">
    <property type="entry name" value="ParE_toxin"/>
    <property type="match status" value="1"/>
</dbReference>
<gene>
    <name evidence="3" type="ORF">ENQ87_10695</name>
</gene>
<reference evidence="3" key="1">
    <citation type="journal article" date="2020" name="mSystems">
        <title>Genome- and Community-Level Interaction Insights into Carbon Utilization and Element Cycling Functions of Hydrothermarchaeota in Hydrothermal Sediment.</title>
        <authorList>
            <person name="Zhou Z."/>
            <person name="Liu Y."/>
            <person name="Xu W."/>
            <person name="Pan J."/>
            <person name="Luo Z.H."/>
            <person name="Li M."/>
        </authorList>
    </citation>
    <scope>NUCLEOTIDE SEQUENCE [LARGE SCALE GENOMIC DNA]</scope>
    <source>
        <strain evidence="3">SpSt-349</strain>
    </source>
</reference>
<comment type="similarity">
    <text evidence="1">Belongs to the RelE toxin family.</text>
</comment>
<dbReference type="AlphaFoldDB" id="A0A831XG01"/>
<keyword evidence="2" id="KW-1277">Toxin-antitoxin system</keyword>
<evidence type="ECO:0000313" key="3">
    <source>
        <dbReference type="EMBL" id="HEN42820.1"/>
    </source>
</evidence>
<dbReference type="Gene3D" id="3.30.2310.20">
    <property type="entry name" value="RelE-like"/>
    <property type="match status" value="1"/>
</dbReference>
<dbReference type="EMBL" id="DSOV01000045">
    <property type="protein sequence ID" value="HEN42820.1"/>
    <property type="molecule type" value="Genomic_DNA"/>
</dbReference>
<dbReference type="PANTHER" id="PTHR33755:SF5">
    <property type="entry name" value="TYPE II TOXIN-ANTITOXIN SYSTEM RELE_PARE FAMILY TOXIN"/>
    <property type="match status" value="1"/>
</dbReference>